<keyword evidence="3" id="KW-1185">Reference proteome</keyword>
<sequence length="146" mass="14871">MGSLGRFMGGVPGITPKCDDSVLGAFFAAVESMPRRRMIILFGVGCTPALSVDRVGWPVLPLPVVTPPGAADTGRIMFAVGITVIVVAGADAPAAPVTRGPGLGVIMLAELLFVIVIPPVEAPVAAGLMVMGLLPARLITAGVRFI</sequence>
<feature type="transmembrane region" description="Helical" evidence="1">
    <location>
        <begin position="38"/>
        <end position="56"/>
    </location>
</feature>
<evidence type="ECO:0000313" key="2">
    <source>
        <dbReference type="EnsemblMetazoa" id="AMEM001239-PA"/>
    </source>
</evidence>
<keyword evidence="1" id="KW-0472">Membrane</keyword>
<dbReference type="VEuPathDB" id="VectorBase:AMEM001239"/>
<dbReference type="EnsemblMetazoa" id="AMEM001239-RA">
    <property type="protein sequence ID" value="AMEM001239-PA"/>
    <property type="gene ID" value="AMEM001239"/>
</dbReference>
<protein>
    <submittedName>
        <fullName evidence="2">Uncharacterized protein</fullName>
    </submittedName>
</protein>
<accession>A0A182UP53</accession>
<name>A0A182UP53_ANOME</name>
<organism evidence="2 3">
    <name type="scientific">Anopheles merus</name>
    <name type="common">Mosquito</name>
    <dbReference type="NCBI Taxonomy" id="30066"/>
    <lineage>
        <taxon>Eukaryota</taxon>
        <taxon>Metazoa</taxon>
        <taxon>Ecdysozoa</taxon>
        <taxon>Arthropoda</taxon>
        <taxon>Hexapoda</taxon>
        <taxon>Insecta</taxon>
        <taxon>Pterygota</taxon>
        <taxon>Neoptera</taxon>
        <taxon>Endopterygota</taxon>
        <taxon>Diptera</taxon>
        <taxon>Nematocera</taxon>
        <taxon>Culicoidea</taxon>
        <taxon>Culicidae</taxon>
        <taxon>Anophelinae</taxon>
        <taxon>Anopheles</taxon>
    </lineage>
</organism>
<dbReference type="AlphaFoldDB" id="A0A182UP53"/>
<keyword evidence="1" id="KW-0812">Transmembrane</keyword>
<reference evidence="2" key="1">
    <citation type="submission" date="2020-05" db="UniProtKB">
        <authorList>
            <consortium name="EnsemblMetazoa"/>
        </authorList>
    </citation>
    <scope>IDENTIFICATION</scope>
    <source>
        <strain evidence="2">MAF</strain>
    </source>
</reference>
<keyword evidence="1" id="KW-1133">Transmembrane helix</keyword>
<proteinExistence type="predicted"/>
<evidence type="ECO:0000256" key="1">
    <source>
        <dbReference type="SAM" id="Phobius"/>
    </source>
</evidence>
<evidence type="ECO:0000313" key="3">
    <source>
        <dbReference type="Proteomes" id="UP000075903"/>
    </source>
</evidence>
<dbReference type="Proteomes" id="UP000075903">
    <property type="component" value="Unassembled WGS sequence"/>
</dbReference>
<feature type="transmembrane region" description="Helical" evidence="1">
    <location>
        <begin position="76"/>
        <end position="95"/>
    </location>
</feature>